<keyword evidence="4 5" id="KW-0539">Nucleus</keyword>
<keyword evidence="3" id="KW-0804">Transcription</keyword>
<dbReference type="Proteomes" id="UP000734854">
    <property type="component" value="Unassembled WGS sequence"/>
</dbReference>
<reference evidence="8 9" key="1">
    <citation type="submission" date="2020-08" db="EMBL/GenBank/DDBJ databases">
        <title>Plant Genome Project.</title>
        <authorList>
            <person name="Zhang R.-G."/>
        </authorList>
    </citation>
    <scope>NUCLEOTIDE SEQUENCE [LARGE SCALE GENOMIC DNA]</scope>
    <source>
        <tissue evidence="8">Rhizome</tissue>
    </source>
</reference>
<dbReference type="InterPro" id="IPR045280">
    <property type="entry name" value="TIFY-like"/>
</dbReference>
<dbReference type="GO" id="GO:0006355">
    <property type="term" value="P:regulation of DNA-templated transcription"/>
    <property type="evidence" value="ECO:0007669"/>
    <property type="project" value="InterPro"/>
</dbReference>
<evidence type="ECO:0000256" key="6">
    <source>
        <dbReference type="SAM" id="MobiDB-lite"/>
    </source>
</evidence>
<comment type="subcellular location">
    <subcellularLocation>
        <location evidence="1 5">Nucleus</location>
    </subcellularLocation>
</comment>
<keyword evidence="2" id="KW-0805">Transcription regulation</keyword>
<dbReference type="Pfam" id="PF06203">
    <property type="entry name" value="CCT"/>
    <property type="match status" value="1"/>
</dbReference>
<evidence type="ECO:0000256" key="4">
    <source>
        <dbReference type="ARBA" id="ARBA00023242"/>
    </source>
</evidence>
<evidence type="ECO:0000256" key="2">
    <source>
        <dbReference type="ARBA" id="ARBA00023015"/>
    </source>
</evidence>
<dbReference type="InterPro" id="IPR010402">
    <property type="entry name" value="CCT_domain"/>
</dbReference>
<dbReference type="PROSITE" id="PS51017">
    <property type="entry name" value="CCT"/>
    <property type="match status" value="1"/>
</dbReference>
<evidence type="ECO:0000313" key="8">
    <source>
        <dbReference type="EMBL" id="KAG6489288.1"/>
    </source>
</evidence>
<feature type="compositionally biased region" description="Polar residues" evidence="6">
    <location>
        <begin position="85"/>
        <end position="96"/>
    </location>
</feature>
<dbReference type="EMBL" id="JACMSC010000014">
    <property type="protein sequence ID" value="KAG6489288.1"/>
    <property type="molecule type" value="Genomic_DNA"/>
</dbReference>
<dbReference type="AlphaFoldDB" id="A0A8J5KTQ2"/>
<dbReference type="PANTHER" id="PTHR46125:SF27">
    <property type="entry name" value="GATA TRANSCRIPTION FACTOR 28"/>
    <property type="match status" value="1"/>
</dbReference>
<keyword evidence="9" id="KW-1185">Reference proteome</keyword>
<evidence type="ECO:0000256" key="5">
    <source>
        <dbReference type="PROSITE-ProRule" id="PRU00357"/>
    </source>
</evidence>
<sequence length="136" mass="15102">MPVGHQVHPGVSFTSHVDGGHAVGGTGIDCRRKCAGIAVVRGGELQQWQPRDRGGRRRSSGERGDGGKWTVQAMLLLLGGREMQAGSNPFPSSSIPTKRGDMPHRITSLIRFREKRKERNFEKKIRYTVRKEVASR</sequence>
<name>A0A8J5KTQ2_ZINOF</name>
<evidence type="ECO:0000256" key="3">
    <source>
        <dbReference type="ARBA" id="ARBA00023163"/>
    </source>
</evidence>
<comment type="caution">
    <text evidence="8">The sequence shown here is derived from an EMBL/GenBank/DDBJ whole genome shotgun (WGS) entry which is preliminary data.</text>
</comment>
<evidence type="ECO:0000313" key="9">
    <source>
        <dbReference type="Proteomes" id="UP000734854"/>
    </source>
</evidence>
<dbReference type="PANTHER" id="PTHR46125">
    <property type="entry name" value="GATA TRANSCRIPTION FACTOR 28"/>
    <property type="match status" value="1"/>
</dbReference>
<accession>A0A8J5KTQ2</accession>
<organism evidence="8 9">
    <name type="scientific">Zingiber officinale</name>
    <name type="common">Ginger</name>
    <name type="synonym">Amomum zingiber</name>
    <dbReference type="NCBI Taxonomy" id="94328"/>
    <lineage>
        <taxon>Eukaryota</taxon>
        <taxon>Viridiplantae</taxon>
        <taxon>Streptophyta</taxon>
        <taxon>Embryophyta</taxon>
        <taxon>Tracheophyta</taxon>
        <taxon>Spermatophyta</taxon>
        <taxon>Magnoliopsida</taxon>
        <taxon>Liliopsida</taxon>
        <taxon>Zingiberales</taxon>
        <taxon>Zingiberaceae</taxon>
        <taxon>Zingiber</taxon>
    </lineage>
</organism>
<evidence type="ECO:0000256" key="1">
    <source>
        <dbReference type="ARBA" id="ARBA00004123"/>
    </source>
</evidence>
<feature type="region of interest" description="Disordered" evidence="6">
    <location>
        <begin position="82"/>
        <end position="104"/>
    </location>
</feature>
<dbReference type="GO" id="GO:0005634">
    <property type="term" value="C:nucleus"/>
    <property type="evidence" value="ECO:0007669"/>
    <property type="project" value="UniProtKB-SubCell"/>
</dbReference>
<gene>
    <name evidence="8" type="ORF">ZIOFF_050557</name>
</gene>
<proteinExistence type="predicted"/>
<feature type="domain" description="CCT" evidence="7">
    <location>
        <begin position="105"/>
        <end position="136"/>
    </location>
</feature>
<evidence type="ECO:0000259" key="7">
    <source>
        <dbReference type="PROSITE" id="PS51017"/>
    </source>
</evidence>
<feature type="region of interest" description="Disordered" evidence="6">
    <location>
        <begin position="45"/>
        <end position="68"/>
    </location>
</feature>
<protein>
    <recommendedName>
        <fullName evidence="7">CCT domain-containing protein</fullName>
    </recommendedName>
</protein>